<feature type="region of interest" description="Disordered" evidence="1">
    <location>
        <begin position="7"/>
        <end position="72"/>
    </location>
</feature>
<protein>
    <submittedName>
        <fullName evidence="2">Uncharacterized protein</fullName>
    </submittedName>
</protein>
<feature type="compositionally biased region" description="Pro residues" evidence="1">
    <location>
        <begin position="298"/>
        <end position="307"/>
    </location>
</feature>
<proteinExistence type="predicted"/>
<feature type="region of interest" description="Disordered" evidence="1">
    <location>
        <begin position="251"/>
        <end position="278"/>
    </location>
</feature>
<feature type="region of interest" description="Disordered" evidence="1">
    <location>
        <begin position="464"/>
        <end position="487"/>
    </location>
</feature>
<evidence type="ECO:0000313" key="2">
    <source>
        <dbReference type="EMBL" id="KAF2091524.1"/>
    </source>
</evidence>
<feature type="compositionally biased region" description="Low complexity" evidence="1">
    <location>
        <begin position="155"/>
        <end position="206"/>
    </location>
</feature>
<feature type="region of interest" description="Disordered" evidence="1">
    <location>
        <begin position="357"/>
        <end position="382"/>
    </location>
</feature>
<evidence type="ECO:0000256" key="1">
    <source>
        <dbReference type="SAM" id="MobiDB-lite"/>
    </source>
</evidence>
<keyword evidence="3" id="KW-1185">Reference proteome</keyword>
<name>A0A9P4M359_9PEZI</name>
<gene>
    <name evidence="2" type="ORF">K490DRAFT_52726</name>
</gene>
<feature type="compositionally biased region" description="Polar residues" evidence="1">
    <location>
        <begin position="61"/>
        <end position="72"/>
    </location>
</feature>
<dbReference type="Proteomes" id="UP000799776">
    <property type="component" value="Unassembled WGS sequence"/>
</dbReference>
<dbReference type="AlphaFoldDB" id="A0A9P4M359"/>
<sequence length="852" mass="92563">MAFLVAMKQAQNSAPRTLKKTESTSATALGKRDARPNLATEISENTSSSTWYRAQPRKAPMSSTTVSNMSTRQNSSFNSGAILGNQSRYSTVEIMADFDAYMRAFTGQRRILRRAAREAAGVAEAKQAAKAAEAVADAADAEAAEAVADAADAAEAGTAAAEAEAEAATTTPASTETPPSKSASSNSASSSKTPPTTTTASASTTPSPKPPPNSASKRRRIRKYVDGATPDARFLTDADIDRIIAGMEEALPNSTLAPNDSPDSDSDSDSSSGAHGDSATVCKTTWSILPPGSYAVPETPPSSPSPPSRASTTTAMIPVLELGTSDGRIRSLAAHYRPSALDHGTRAFDYLDEGAGHTTFASPTPRKVRTEPASTPRGTATPTMGVRRVLTEPVRTPAGGYVGINARGRVVRRHYSLRQPPSMEEVAARRARRRRKEKKERDIHIGKTLGTPVILPVSTMKFITSSDRRQQQQQQHLRPQPRARVHTQPRDAKYYYDLINSDEYLYNGDVCERYVDSDGEPLGQPCTAEKCQHGHGDPDGPYAHLVCDALLAERAKSRQKRWSAPDLPSLAARPVVTTRPPTFHATAEFDRDYTRYRREQGIAQAEQDQAVKRVVRRVPRIVVQPAQNQSDGLLTRAVGLATFALHSFSRVQDLLPGRRARKDAGLPKQACCVAGGASMNVHRYQELFLMCLDVDECLNGQRANERFSRAEVVSSERRVDLLADPRENSEEEMWTGFSGRVQQLDKANRGVKKRDEHAVDSEGLRCTSKVVDRKCLRHISGDGSFSVAEVDVRRRQETKAARDAAEPREKKVVKQAFGRDSAKSGSQRIQLSGSVMIARSSAAAVIVDRESK</sequence>
<feature type="region of interest" description="Disordered" evidence="1">
    <location>
        <begin position="155"/>
        <end position="225"/>
    </location>
</feature>
<feature type="region of interest" description="Disordered" evidence="1">
    <location>
        <begin position="422"/>
        <end position="445"/>
    </location>
</feature>
<accession>A0A9P4M359</accession>
<feature type="region of interest" description="Disordered" evidence="1">
    <location>
        <begin position="292"/>
        <end position="312"/>
    </location>
</feature>
<feature type="compositionally biased region" description="Basic and acidic residues" evidence="1">
    <location>
        <begin position="798"/>
        <end position="812"/>
    </location>
</feature>
<feature type="compositionally biased region" description="Basic residues" evidence="1">
    <location>
        <begin position="429"/>
        <end position="438"/>
    </location>
</feature>
<feature type="compositionally biased region" description="Polar residues" evidence="1">
    <location>
        <begin position="372"/>
        <end position="382"/>
    </location>
</feature>
<organism evidence="2 3">
    <name type="scientific">Saccharata proteae CBS 121410</name>
    <dbReference type="NCBI Taxonomy" id="1314787"/>
    <lineage>
        <taxon>Eukaryota</taxon>
        <taxon>Fungi</taxon>
        <taxon>Dikarya</taxon>
        <taxon>Ascomycota</taxon>
        <taxon>Pezizomycotina</taxon>
        <taxon>Dothideomycetes</taxon>
        <taxon>Dothideomycetes incertae sedis</taxon>
        <taxon>Botryosphaeriales</taxon>
        <taxon>Saccharataceae</taxon>
        <taxon>Saccharata</taxon>
    </lineage>
</organism>
<evidence type="ECO:0000313" key="3">
    <source>
        <dbReference type="Proteomes" id="UP000799776"/>
    </source>
</evidence>
<dbReference type="EMBL" id="ML978711">
    <property type="protein sequence ID" value="KAF2091524.1"/>
    <property type="molecule type" value="Genomic_DNA"/>
</dbReference>
<feature type="compositionally biased region" description="Polar residues" evidence="1">
    <location>
        <begin position="40"/>
        <end position="52"/>
    </location>
</feature>
<comment type="caution">
    <text evidence="2">The sequence shown here is derived from an EMBL/GenBank/DDBJ whole genome shotgun (WGS) entry which is preliminary data.</text>
</comment>
<reference evidence="2" key="1">
    <citation type="journal article" date="2020" name="Stud. Mycol.">
        <title>101 Dothideomycetes genomes: a test case for predicting lifestyles and emergence of pathogens.</title>
        <authorList>
            <person name="Haridas S."/>
            <person name="Albert R."/>
            <person name="Binder M."/>
            <person name="Bloem J."/>
            <person name="Labutti K."/>
            <person name="Salamov A."/>
            <person name="Andreopoulos B."/>
            <person name="Baker S."/>
            <person name="Barry K."/>
            <person name="Bills G."/>
            <person name="Bluhm B."/>
            <person name="Cannon C."/>
            <person name="Castanera R."/>
            <person name="Culley D."/>
            <person name="Daum C."/>
            <person name="Ezra D."/>
            <person name="Gonzalez J."/>
            <person name="Henrissat B."/>
            <person name="Kuo A."/>
            <person name="Liang C."/>
            <person name="Lipzen A."/>
            <person name="Lutzoni F."/>
            <person name="Magnuson J."/>
            <person name="Mondo S."/>
            <person name="Nolan M."/>
            <person name="Ohm R."/>
            <person name="Pangilinan J."/>
            <person name="Park H.-J."/>
            <person name="Ramirez L."/>
            <person name="Alfaro M."/>
            <person name="Sun H."/>
            <person name="Tritt A."/>
            <person name="Yoshinaga Y."/>
            <person name="Zwiers L.-H."/>
            <person name="Turgeon B."/>
            <person name="Goodwin S."/>
            <person name="Spatafora J."/>
            <person name="Crous P."/>
            <person name="Grigoriev I."/>
        </authorList>
    </citation>
    <scope>NUCLEOTIDE SEQUENCE</scope>
    <source>
        <strain evidence="2">CBS 121410</strain>
    </source>
</reference>
<feature type="region of interest" description="Disordered" evidence="1">
    <location>
        <begin position="798"/>
        <end position="825"/>
    </location>
</feature>